<evidence type="ECO:0008006" key="4">
    <source>
        <dbReference type="Google" id="ProtNLM"/>
    </source>
</evidence>
<gene>
    <name evidence="2" type="ORF">EDD52_13019</name>
</gene>
<comment type="caution">
    <text evidence="2">The sequence shown here is derived from an EMBL/GenBank/DDBJ whole genome shotgun (WGS) entry which is preliminary data.</text>
</comment>
<feature type="transmembrane region" description="Helical" evidence="1">
    <location>
        <begin position="290"/>
        <end position="312"/>
    </location>
</feature>
<feature type="transmembrane region" description="Helical" evidence="1">
    <location>
        <begin position="195"/>
        <end position="216"/>
    </location>
</feature>
<reference evidence="2 3" key="1">
    <citation type="submission" date="2019-03" db="EMBL/GenBank/DDBJ databases">
        <title>Genomic Encyclopedia of Type Strains, Phase IV (KMG-IV): sequencing the most valuable type-strain genomes for metagenomic binning, comparative biology and taxonomic classification.</title>
        <authorList>
            <person name="Goeker M."/>
        </authorList>
    </citation>
    <scope>NUCLEOTIDE SEQUENCE [LARGE SCALE GENOMIC DNA]</scope>
    <source>
        <strain evidence="2 3">DSM 104836</strain>
    </source>
</reference>
<keyword evidence="3" id="KW-1185">Reference proteome</keyword>
<evidence type="ECO:0000313" key="2">
    <source>
        <dbReference type="EMBL" id="TCS55616.1"/>
    </source>
</evidence>
<dbReference type="EMBL" id="SLZU01000030">
    <property type="protein sequence ID" value="TCS55616.1"/>
    <property type="molecule type" value="Genomic_DNA"/>
</dbReference>
<dbReference type="AlphaFoldDB" id="A0A4R3IXG0"/>
<feature type="transmembrane region" description="Helical" evidence="1">
    <location>
        <begin position="236"/>
        <end position="255"/>
    </location>
</feature>
<name>A0A4R3IXG0_9RHOB</name>
<feature type="transmembrane region" description="Helical" evidence="1">
    <location>
        <begin position="501"/>
        <end position="519"/>
    </location>
</feature>
<feature type="transmembrane region" description="Helical" evidence="1">
    <location>
        <begin position="396"/>
        <end position="418"/>
    </location>
</feature>
<keyword evidence="1" id="KW-0812">Transmembrane</keyword>
<proteinExistence type="predicted"/>
<dbReference type="Proteomes" id="UP000295696">
    <property type="component" value="Unassembled WGS sequence"/>
</dbReference>
<feature type="transmembrane region" description="Helical" evidence="1">
    <location>
        <begin position="462"/>
        <end position="480"/>
    </location>
</feature>
<accession>A0A4R3IXG0</accession>
<keyword evidence="1" id="KW-0472">Membrane</keyword>
<dbReference type="NCBIfam" id="NF047336">
    <property type="entry name" value="conj_memb_RcgA"/>
    <property type="match status" value="1"/>
</dbReference>
<evidence type="ECO:0000256" key="1">
    <source>
        <dbReference type="SAM" id="Phobius"/>
    </source>
</evidence>
<keyword evidence="1" id="KW-1133">Transmembrane helix</keyword>
<evidence type="ECO:0000313" key="3">
    <source>
        <dbReference type="Proteomes" id="UP000295696"/>
    </source>
</evidence>
<dbReference type="InterPro" id="IPR058114">
    <property type="entry name" value="RcgA-like"/>
</dbReference>
<organism evidence="2 3">
    <name type="scientific">Primorskyibacter sedentarius</name>
    <dbReference type="NCBI Taxonomy" id="745311"/>
    <lineage>
        <taxon>Bacteria</taxon>
        <taxon>Pseudomonadati</taxon>
        <taxon>Pseudomonadota</taxon>
        <taxon>Alphaproteobacteria</taxon>
        <taxon>Rhodobacterales</taxon>
        <taxon>Roseobacteraceae</taxon>
        <taxon>Primorskyibacter</taxon>
    </lineage>
</organism>
<feature type="transmembrane region" description="Helical" evidence="1">
    <location>
        <begin position="350"/>
        <end position="375"/>
    </location>
</feature>
<protein>
    <recommendedName>
        <fullName evidence="4">Transmembrane protein</fullName>
    </recommendedName>
</protein>
<feature type="transmembrane region" description="Helical" evidence="1">
    <location>
        <begin position="525"/>
        <end position="540"/>
    </location>
</feature>
<sequence>MHGMIRNETKQNETDACRSLEKNGKFFLPPPRGDYDFKELFLRMAAAGVGRPVDKHGIPQSPWTPELLAEAISEVAASQDGIDLRTVQLWFQKNDKGISRDNIRRLARVFGCGDPQEISEWQAKLTFAQASLVAERRKTRNETSPRDADENAADPGLSIGLVLRQERTANGRGRLGLAQLSEDIFEGPRSVDLPVVVFTGAVALALISFTLGLHNIHYTVPDGSAKQVGFLWAPNWTLTFLLALPLYLGFLVEGLRTWTQEWRPRLLLENEAVGSIEGWDAKIAAATYSYWSVLIVTIIIASGYNWIVSYLIPLMTGDMGTLPVDWGRIAIVDPDAISVQGAATFSGIVFLYNAVCAYLFFTGLVIIHIVVRDYLDIAAYRGSSWLKQHGTGVERVCSFLVTFVFRCTALGLMITVFMKMESVFLVADSPNILSWLSADFRAISDDYIAQARKYDAQQSAPGLYYSFFCLLAISGVYFSASIRARSALTRANPSGRLFPSWAAMDVTMVLLTVSCLLLGEIPGFSLLSIISTVCALYLVLKPPLGHVRDGE</sequence>